<organism evidence="7 8">
    <name type="scientific">Moorena bouillonii PNG</name>
    <dbReference type="NCBI Taxonomy" id="568701"/>
    <lineage>
        <taxon>Bacteria</taxon>
        <taxon>Bacillati</taxon>
        <taxon>Cyanobacteriota</taxon>
        <taxon>Cyanophyceae</taxon>
        <taxon>Coleofasciculales</taxon>
        <taxon>Coleofasciculaceae</taxon>
        <taxon>Moorena</taxon>
    </lineage>
</organism>
<dbReference type="Proteomes" id="UP000186657">
    <property type="component" value="Unassembled WGS sequence"/>
</dbReference>
<dbReference type="GO" id="GO:0032259">
    <property type="term" value="P:methylation"/>
    <property type="evidence" value="ECO:0007669"/>
    <property type="project" value="UniProtKB-KW"/>
</dbReference>
<keyword evidence="3" id="KW-0949">S-adenosyl-L-methionine</keyword>
<dbReference type="InterPro" id="IPR000780">
    <property type="entry name" value="CheR_MeTrfase"/>
</dbReference>
<dbReference type="PRINTS" id="PR00996">
    <property type="entry name" value="CHERMTFRASE"/>
</dbReference>
<dbReference type="PROSITE" id="PS50005">
    <property type="entry name" value="TPR"/>
    <property type="match status" value="1"/>
</dbReference>
<dbReference type="Pfam" id="PF13181">
    <property type="entry name" value="TPR_8"/>
    <property type="match status" value="1"/>
</dbReference>
<dbReference type="SMART" id="SM00028">
    <property type="entry name" value="TPR"/>
    <property type="match status" value="2"/>
</dbReference>
<dbReference type="PANTHER" id="PTHR24422:SF19">
    <property type="entry name" value="CHEMOTAXIS PROTEIN METHYLTRANSFERASE"/>
    <property type="match status" value="1"/>
</dbReference>
<gene>
    <name evidence="7" type="ORF">BJP37_13130</name>
</gene>
<dbReference type="InterPro" id="IPR019734">
    <property type="entry name" value="TPR_rpt"/>
</dbReference>
<dbReference type="InterPro" id="IPR022642">
    <property type="entry name" value="CheR_C"/>
</dbReference>
<dbReference type="RefSeq" id="WP_075899524.1">
    <property type="nucleotide sequence ID" value="NZ_MKZS01000001.1"/>
</dbReference>
<dbReference type="AlphaFoldDB" id="A0A1U7N1H7"/>
<sequence>MIQATIEALLRKKIGLDGSTIGSRQIARAIETRRLACGLPDQQTYLQQLQTSPQELESLIETVVVLETWFFRDRKPFGFLSRYVISEWLPNPNYPILRILSIPCSTGEEPYSIAMTLLDAGLTPNQFRVDAIDISKEALHKARRALYSRNSFRGNQLQQQKRYFKQTADGYELCQLVRNTVNFKHGNILDPLGLAQSNYDIIFCRNLLIYLDKSSRFRAIQLLDRLLMPKGLLFVGSAETGVRTTNRFVSVRYPFAFAYQKVKDLRQPQTRNSQQGRRRNWETSSSLPSHKSPVTLIHSLYPIQGQNQDQEQDQEYQTRSSSPSALVNRQSKGIKQSCLQRELEKGQESLLEKARRLANQGNLEEAVTLCQTYLSQNLTSAEAYVLLGEVHQALGNDEQAEQCFQKAVYLKPNSYEALFHLALLQENRGDLAKATVIRQRIQRLQNLKSQ</sequence>
<keyword evidence="1" id="KW-0489">Methyltransferase</keyword>
<feature type="repeat" description="TPR" evidence="4">
    <location>
        <begin position="381"/>
        <end position="414"/>
    </location>
</feature>
<keyword evidence="8" id="KW-1185">Reference proteome</keyword>
<dbReference type="GO" id="GO:0008757">
    <property type="term" value="F:S-adenosylmethionine-dependent methyltransferase activity"/>
    <property type="evidence" value="ECO:0007669"/>
    <property type="project" value="InterPro"/>
</dbReference>
<dbReference type="InterPro" id="IPR050903">
    <property type="entry name" value="Bact_Chemotaxis_MeTrfase"/>
</dbReference>
<evidence type="ECO:0000256" key="5">
    <source>
        <dbReference type="SAM" id="MobiDB-lite"/>
    </source>
</evidence>
<feature type="region of interest" description="Disordered" evidence="5">
    <location>
        <begin position="266"/>
        <end position="292"/>
    </location>
</feature>
<dbReference type="Pfam" id="PF01739">
    <property type="entry name" value="CheR"/>
    <property type="match status" value="1"/>
</dbReference>
<evidence type="ECO:0000259" key="6">
    <source>
        <dbReference type="PROSITE" id="PS50123"/>
    </source>
</evidence>
<dbReference type="SUPFAM" id="SSF53335">
    <property type="entry name" value="S-adenosyl-L-methionine-dependent methyltransferases"/>
    <property type="match status" value="1"/>
</dbReference>
<dbReference type="Gene3D" id="3.40.50.150">
    <property type="entry name" value="Vaccinia Virus protein VP39"/>
    <property type="match status" value="1"/>
</dbReference>
<evidence type="ECO:0000256" key="1">
    <source>
        <dbReference type="ARBA" id="ARBA00022603"/>
    </source>
</evidence>
<feature type="region of interest" description="Disordered" evidence="5">
    <location>
        <begin position="307"/>
        <end position="331"/>
    </location>
</feature>
<evidence type="ECO:0000256" key="4">
    <source>
        <dbReference type="PROSITE-ProRule" id="PRU00339"/>
    </source>
</evidence>
<evidence type="ECO:0000256" key="3">
    <source>
        <dbReference type="ARBA" id="ARBA00022691"/>
    </source>
</evidence>
<evidence type="ECO:0000256" key="2">
    <source>
        <dbReference type="ARBA" id="ARBA00022679"/>
    </source>
</evidence>
<feature type="compositionally biased region" description="Polar residues" evidence="5">
    <location>
        <begin position="318"/>
        <end position="331"/>
    </location>
</feature>
<dbReference type="CDD" id="cd02440">
    <property type="entry name" value="AdoMet_MTases"/>
    <property type="match status" value="1"/>
</dbReference>
<accession>A0A1U7N1H7</accession>
<feature type="domain" description="CheR-type methyltransferase" evidence="6">
    <location>
        <begin position="6"/>
        <end position="264"/>
    </location>
</feature>
<protein>
    <recommendedName>
        <fullName evidence="6">CheR-type methyltransferase domain-containing protein</fullName>
    </recommendedName>
</protein>
<reference evidence="7 8" key="1">
    <citation type="submission" date="2016-10" db="EMBL/GenBank/DDBJ databases">
        <title>Comparative genomics uncovers the prolific and rare metabolic potential of the cyanobacterial genus Moorea.</title>
        <authorList>
            <person name="Leao T."/>
            <person name="Castelao G."/>
            <person name="Korobeynikov A."/>
            <person name="Monroe E.A."/>
            <person name="Podell S."/>
            <person name="Glukhov E."/>
            <person name="Allen E."/>
            <person name="Gerwick W.H."/>
            <person name="Gerwick L."/>
        </authorList>
    </citation>
    <scope>NUCLEOTIDE SEQUENCE [LARGE SCALE GENOMIC DNA]</scope>
    <source>
        <strain evidence="7 8">PNG5-198</strain>
    </source>
</reference>
<evidence type="ECO:0000313" key="8">
    <source>
        <dbReference type="Proteomes" id="UP000186657"/>
    </source>
</evidence>
<evidence type="ECO:0000313" key="7">
    <source>
        <dbReference type="EMBL" id="OLT59825.1"/>
    </source>
</evidence>
<keyword evidence="2" id="KW-0808">Transferase</keyword>
<dbReference type="Gene3D" id="1.25.40.10">
    <property type="entry name" value="Tetratricopeptide repeat domain"/>
    <property type="match status" value="1"/>
</dbReference>
<dbReference type="PANTHER" id="PTHR24422">
    <property type="entry name" value="CHEMOTAXIS PROTEIN METHYLTRANSFERASE"/>
    <property type="match status" value="1"/>
</dbReference>
<comment type="caution">
    <text evidence="7">The sequence shown here is derived from an EMBL/GenBank/DDBJ whole genome shotgun (WGS) entry which is preliminary data.</text>
</comment>
<dbReference type="InterPro" id="IPR011990">
    <property type="entry name" value="TPR-like_helical_dom_sf"/>
</dbReference>
<keyword evidence="4" id="KW-0802">TPR repeat</keyword>
<dbReference type="PROSITE" id="PS50123">
    <property type="entry name" value="CHER"/>
    <property type="match status" value="1"/>
</dbReference>
<dbReference type="EMBL" id="MKZS01000001">
    <property type="protein sequence ID" value="OLT59825.1"/>
    <property type="molecule type" value="Genomic_DNA"/>
</dbReference>
<dbReference type="SMART" id="SM00138">
    <property type="entry name" value="MeTrc"/>
    <property type="match status" value="1"/>
</dbReference>
<proteinExistence type="predicted"/>
<dbReference type="SUPFAM" id="SSF48452">
    <property type="entry name" value="TPR-like"/>
    <property type="match status" value="1"/>
</dbReference>
<dbReference type="PROSITE" id="PS50293">
    <property type="entry name" value="TPR_REGION"/>
    <property type="match status" value="1"/>
</dbReference>
<dbReference type="InterPro" id="IPR029063">
    <property type="entry name" value="SAM-dependent_MTases_sf"/>
</dbReference>
<name>A0A1U7N1H7_9CYAN</name>